<feature type="chain" id="PRO_5019830205" evidence="1">
    <location>
        <begin position="28"/>
        <end position="385"/>
    </location>
</feature>
<dbReference type="PANTHER" id="PTHR33734:SF22">
    <property type="entry name" value="MEMBRANE-BOUND LYTIC MUREIN TRANSGLYCOSYLASE D"/>
    <property type="match status" value="1"/>
</dbReference>
<dbReference type="Pfam" id="PF01476">
    <property type="entry name" value="LysM"/>
    <property type="match status" value="3"/>
</dbReference>
<comment type="caution">
    <text evidence="3">The sequence shown here is derived from an EMBL/GenBank/DDBJ whole genome shotgun (WGS) entry which is preliminary data.</text>
</comment>
<dbReference type="PANTHER" id="PTHR33734">
    <property type="entry name" value="LYSM DOMAIN-CONTAINING GPI-ANCHORED PROTEIN 2"/>
    <property type="match status" value="1"/>
</dbReference>
<protein>
    <submittedName>
        <fullName evidence="3">LysM repeat protein</fullName>
    </submittedName>
</protein>
<dbReference type="InterPro" id="IPR018392">
    <property type="entry name" value="LysM"/>
</dbReference>
<evidence type="ECO:0000256" key="1">
    <source>
        <dbReference type="SAM" id="SignalP"/>
    </source>
</evidence>
<feature type="domain" description="LysM" evidence="2">
    <location>
        <begin position="63"/>
        <end position="107"/>
    </location>
</feature>
<feature type="signal peptide" evidence="1">
    <location>
        <begin position="1"/>
        <end position="27"/>
    </location>
</feature>
<accession>A0A498CBE3</accession>
<sequence>MPAALAAPTAILGSIALTLGASPAAQAQPVGAEPRPLEMQPEKRDAAASSVRSTTAATSNTPATHTVAPGDTVSRIAARYGLRTADVLAWNGLGWDSIIRPGDVLRLTGAASPAPAAPMAGSYTVQQGDTLWSIAQRHGVSVDALRGANGLGSSSLIRTGQSLALPGGMVPAVSATPVSAPAPSTPAATTHTVAGGETMWSIADRHGVALAALLQANGLAESSIIYPGQVLSVPGAAAPASAPAVDTAALGLDDEQIGNARIIIEVGRERGVPDRGIAIALATAMVESWIRNVDWGTYDSLGLFQQRPSTGWGSAAEVMDPRRAAAVFYGGSADPNGARTRGLLDIGGWESMGFSAAAQAVQVSAYPDRYGEWESQAYAWLAALG</sequence>
<evidence type="ECO:0000313" key="4">
    <source>
        <dbReference type="Proteomes" id="UP000273158"/>
    </source>
</evidence>
<evidence type="ECO:0000259" key="2">
    <source>
        <dbReference type="PROSITE" id="PS51782"/>
    </source>
</evidence>
<name>A0A498CBE3_9MICO</name>
<evidence type="ECO:0000313" key="3">
    <source>
        <dbReference type="EMBL" id="RLK49668.1"/>
    </source>
</evidence>
<reference evidence="3 4" key="1">
    <citation type="journal article" date="2015" name="Stand. Genomic Sci.">
        <title>Genomic Encyclopedia of Bacterial and Archaeal Type Strains, Phase III: the genomes of soil and plant-associated and newly described type strains.</title>
        <authorList>
            <person name="Whitman W.B."/>
            <person name="Woyke T."/>
            <person name="Klenk H.P."/>
            <person name="Zhou Y."/>
            <person name="Lilburn T.G."/>
            <person name="Beck B.J."/>
            <person name="De Vos P."/>
            <person name="Vandamme P."/>
            <person name="Eisen J.A."/>
            <person name="Garrity G."/>
            <person name="Hugenholtz P."/>
            <person name="Kyrpides N.C."/>
        </authorList>
    </citation>
    <scope>NUCLEOTIDE SEQUENCE [LARGE SCALE GENOMIC DNA]</scope>
    <source>
        <strain evidence="3 4">S2T63</strain>
    </source>
</reference>
<keyword evidence="1" id="KW-0732">Signal</keyword>
<dbReference type="AlphaFoldDB" id="A0A498CBE3"/>
<proteinExistence type="predicted"/>
<feature type="domain" description="LysM" evidence="2">
    <location>
        <begin position="121"/>
        <end position="165"/>
    </location>
</feature>
<dbReference type="InterPro" id="IPR036779">
    <property type="entry name" value="LysM_dom_sf"/>
</dbReference>
<feature type="domain" description="LysM" evidence="2">
    <location>
        <begin position="189"/>
        <end position="233"/>
    </location>
</feature>
<dbReference type="PROSITE" id="PS51782">
    <property type="entry name" value="LYSM"/>
    <property type="match status" value="3"/>
</dbReference>
<dbReference type="GO" id="GO:0008932">
    <property type="term" value="F:lytic endotransglycosylase activity"/>
    <property type="evidence" value="ECO:0007669"/>
    <property type="project" value="TreeGrafter"/>
</dbReference>
<dbReference type="SUPFAM" id="SSF54106">
    <property type="entry name" value="LysM domain"/>
    <property type="match status" value="3"/>
</dbReference>
<dbReference type="EMBL" id="RCDB01000002">
    <property type="protein sequence ID" value="RLK49668.1"/>
    <property type="molecule type" value="Genomic_DNA"/>
</dbReference>
<gene>
    <name evidence="3" type="ORF">C7474_1829</name>
</gene>
<dbReference type="OrthoDB" id="5171895at2"/>
<dbReference type="Gene3D" id="3.10.350.10">
    <property type="entry name" value="LysM domain"/>
    <property type="match status" value="3"/>
</dbReference>
<dbReference type="Proteomes" id="UP000273158">
    <property type="component" value="Unassembled WGS sequence"/>
</dbReference>
<dbReference type="CDD" id="cd00118">
    <property type="entry name" value="LysM"/>
    <property type="match status" value="3"/>
</dbReference>
<organism evidence="3 4">
    <name type="scientific">Microbacterium telephonicum</name>
    <dbReference type="NCBI Taxonomy" id="1714841"/>
    <lineage>
        <taxon>Bacteria</taxon>
        <taxon>Bacillati</taxon>
        <taxon>Actinomycetota</taxon>
        <taxon>Actinomycetes</taxon>
        <taxon>Micrococcales</taxon>
        <taxon>Microbacteriaceae</taxon>
        <taxon>Microbacterium</taxon>
    </lineage>
</organism>
<dbReference type="RefSeq" id="WP_121059095.1">
    <property type="nucleotide sequence ID" value="NZ_RCDB01000002.1"/>
</dbReference>
<dbReference type="SMART" id="SM00257">
    <property type="entry name" value="LysM"/>
    <property type="match status" value="3"/>
</dbReference>
<keyword evidence="4" id="KW-1185">Reference proteome</keyword>